<protein>
    <submittedName>
        <fullName evidence="1">Uncharacterized protein</fullName>
    </submittedName>
</protein>
<evidence type="ECO:0000313" key="1">
    <source>
        <dbReference type="EMBL" id="KAK1275376.1"/>
    </source>
</evidence>
<proteinExistence type="predicted"/>
<dbReference type="PANTHER" id="PTHR15852:SF66">
    <property type="entry name" value="OS09G0423700 PROTEIN"/>
    <property type="match status" value="1"/>
</dbReference>
<dbReference type="InterPro" id="IPR036410">
    <property type="entry name" value="HSP_DnaJ_Cys-rich_dom_sf"/>
</dbReference>
<dbReference type="AlphaFoldDB" id="A0AAV9BGD5"/>
<keyword evidence="2" id="KW-1185">Reference proteome</keyword>
<sequence>MSFRCHTCISGGFPAAPKAVDAAAAAASVVPFRAGRVSLIVRASAVDSSYESSNGFAKRIEQAWVISQQPRPVACSSCNSNGYIECKWCRGTGFFILGDNMLCEVPSRNTTCVICAGKGSACCSDCKGTGFRAKWLGKPLPSG</sequence>
<organism evidence="1 2">
    <name type="scientific">Acorus gramineus</name>
    <name type="common">Dwarf sweet flag</name>
    <dbReference type="NCBI Taxonomy" id="55184"/>
    <lineage>
        <taxon>Eukaryota</taxon>
        <taxon>Viridiplantae</taxon>
        <taxon>Streptophyta</taxon>
        <taxon>Embryophyta</taxon>
        <taxon>Tracheophyta</taxon>
        <taxon>Spermatophyta</taxon>
        <taxon>Magnoliopsida</taxon>
        <taxon>Liliopsida</taxon>
        <taxon>Acoraceae</taxon>
        <taxon>Acorus</taxon>
    </lineage>
</organism>
<dbReference type="EMBL" id="JAUJYN010000003">
    <property type="protein sequence ID" value="KAK1275376.1"/>
    <property type="molecule type" value="Genomic_DNA"/>
</dbReference>
<name>A0AAV9BGD5_ACOGR</name>
<reference evidence="1" key="1">
    <citation type="journal article" date="2023" name="Nat. Commun.">
        <title>Diploid and tetraploid genomes of Acorus and the evolution of monocots.</title>
        <authorList>
            <person name="Ma L."/>
            <person name="Liu K.W."/>
            <person name="Li Z."/>
            <person name="Hsiao Y.Y."/>
            <person name="Qi Y."/>
            <person name="Fu T."/>
            <person name="Tang G.D."/>
            <person name="Zhang D."/>
            <person name="Sun W.H."/>
            <person name="Liu D.K."/>
            <person name="Li Y."/>
            <person name="Chen G.Z."/>
            <person name="Liu X.D."/>
            <person name="Liao X.Y."/>
            <person name="Jiang Y.T."/>
            <person name="Yu X."/>
            <person name="Hao Y."/>
            <person name="Huang J."/>
            <person name="Zhao X.W."/>
            <person name="Ke S."/>
            <person name="Chen Y.Y."/>
            <person name="Wu W.L."/>
            <person name="Hsu J.L."/>
            <person name="Lin Y.F."/>
            <person name="Huang M.D."/>
            <person name="Li C.Y."/>
            <person name="Huang L."/>
            <person name="Wang Z.W."/>
            <person name="Zhao X."/>
            <person name="Zhong W.Y."/>
            <person name="Peng D.H."/>
            <person name="Ahmad S."/>
            <person name="Lan S."/>
            <person name="Zhang J.S."/>
            <person name="Tsai W.C."/>
            <person name="Van de Peer Y."/>
            <person name="Liu Z.J."/>
        </authorList>
    </citation>
    <scope>NUCLEOTIDE SEQUENCE</scope>
    <source>
        <strain evidence="1">SCP</strain>
    </source>
</reference>
<dbReference type="SUPFAM" id="SSF57938">
    <property type="entry name" value="DnaJ/Hsp40 cysteine-rich domain"/>
    <property type="match status" value="1"/>
</dbReference>
<reference evidence="1" key="2">
    <citation type="submission" date="2023-06" db="EMBL/GenBank/DDBJ databases">
        <authorList>
            <person name="Ma L."/>
            <person name="Liu K.-W."/>
            <person name="Li Z."/>
            <person name="Hsiao Y.-Y."/>
            <person name="Qi Y."/>
            <person name="Fu T."/>
            <person name="Tang G."/>
            <person name="Zhang D."/>
            <person name="Sun W.-H."/>
            <person name="Liu D.-K."/>
            <person name="Li Y."/>
            <person name="Chen G.-Z."/>
            <person name="Liu X.-D."/>
            <person name="Liao X.-Y."/>
            <person name="Jiang Y.-T."/>
            <person name="Yu X."/>
            <person name="Hao Y."/>
            <person name="Huang J."/>
            <person name="Zhao X.-W."/>
            <person name="Ke S."/>
            <person name="Chen Y.-Y."/>
            <person name="Wu W.-L."/>
            <person name="Hsu J.-L."/>
            <person name="Lin Y.-F."/>
            <person name="Huang M.-D."/>
            <person name="Li C.-Y."/>
            <person name="Huang L."/>
            <person name="Wang Z.-W."/>
            <person name="Zhao X."/>
            <person name="Zhong W.-Y."/>
            <person name="Peng D.-H."/>
            <person name="Ahmad S."/>
            <person name="Lan S."/>
            <person name="Zhang J.-S."/>
            <person name="Tsai W.-C."/>
            <person name="Van De Peer Y."/>
            <person name="Liu Z.-J."/>
        </authorList>
    </citation>
    <scope>NUCLEOTIDE SEQUENCE</scope>
    <source>
        <strain evidence="1">SCP</strain>
        <tissue evidence="1">Leaves</tissue>
    </source>
</reference>
<dbReference type="Proteomes" id="UP001179952">
    <property type="component" value="Unassembled WGS sequence"/>
</dbReference>
<gene>
    <name evidence="1" type="ORF">QJS04_geneDACA003892</name>
</gene>
<comment type="caution">
    <text evidence="1">The sequence shown here is derived from an EMBL/GenBank/DDBJ whole genome shotgun (WGS) entry which is preliminary data.</text>
</comment>
<dbReference type="PANTHER" id="PTHR15852">
    <property type="entry name" value="PLASTID TRANSCRIPTIONALLY ACTIVE PROTEIN"/>
    <property type="match status" value="1"/>
</dbReference>
<evidence type="ECO:0000313" key="2">
    <source>
        <dbReference type="Proteomes" id="UP001179952"/>
    </source>
</evidence>
<accession>A0AAV9BGD5</accession>